<sequence length="430" mass="48531">MATRTSKRSAPTSTPASNGPKRPKTQNPPTPSPPSTPPVDTCDWVPLECTIDATKKDVPTDYLLRAHGGHKLWITPGMIVTLPVDQPPRTKPEDRKWRYLLVDTAYESSHLEGRWFMTVEQVQKTYQFRDFDTARIAQLGNTEVILTHVVGLVHLNDVVWFASIPPFSDALVTFPTLVADRRFYRACIALAGKPRARLGRDGRRPAVVSWLKDIAPCPGCNQLYRPREPLDKQLYCFACACWVHAECCNDPEHNRPPIEFVTEPYHTMSDKDALRKMPVIRGAWMAPYEKVDGKLPEVAEKPVAGQSWCPSHQDWMNTGTFEMLSRVICYMNAYEAITQGDAPGALITEMLEGYQREESFTDICPGYWKSIKTLPFLKYRCPKCHNLIQSLFEAQAAAQAETPPRTLFDSCPSREVALYTKAEFTAAAHN</sequence>
<accession>A0A8H6H5T2</accession>
<dbReference type="Proteomes" id="UP000521943">
    <property type="component" value="Unassembled WGS sequence"/>
</dbReference>
<feature type="region of interest" description="Disordered" evidence="1">
    <location>
        <begin position="1"/>
        <end position="41"/>
    </location>
</feature>
<reference evidence="2 3" key="1">
    <citation type="submission" date="2020-07" db="EMBL/GenBank/DDBJ databases">
        <title>Comparative genomics of pyrophilous fungi reveals a link between fire events and developmental genes.</title>
        <authorList>
            <consortium name="DOE Joint Genome Institute"/>
            <person name="Steindorff A.S."/>
            <person name="Carver A."/>
            <person name="Calhoun S."/>
            <person name="Stillman K."/>
            <person name="Liu H."/>
            <person name="Lipzen A."/>
            <person name="Pangilinan J."/>
            <person name="Labutti K."/>
            <person name="Bruns T.D."/>
            <person name="Grigoriev I.V."/>
        </authorList>
    </citation>
    <scope>NUCLEOTIDE SEQUENCE [LARGE SCALE GENOMIC DNA]</scope>
    <source>
        <strain evidence="2 3">CBS 144469</strain>
    </source>
</reference>
<keyword evidence="3" id="KW-1185">Reference proteome</keyword>
<dbReference type="AlphaFoldDB" id="A0A8H6H5T2"/>
<gene>
    <name evidence="2" type="ORF">DFP72DRAFT_1085852</name>
</gene>
<protein>
    <submittedName>
        <fullName evidence="2">Uncharacterized protein</fullName>
    </submittedName>
</protein>
<dbReference type="EMBL" id="JACGCI010000344">
    <property type="protein sequence ID" value="KAF6740934.1"/>
    <property type="molecule type" value="Genomic_DNA"/>
</dbReference>
<proteinExistence type="predicted"/>
<evidence type="ECO:0000256" key="1">
    <source>
        <dbReference type="SAM" id="MobiDB-lite"/>
    </source>
</evidence>
<feature type="compositionally biased region" description="Polar residues" evidence="1">
    <location>
        <begin position="8"/>
        <end position="17"/>
    </location>
</feature>
<evidence type="ECO:0000313" key="3">
    <source>
        <dbReference type="Proteomes" id="UP000521943"/>
    </source>
</evidence>
<comment type="caution">
    <text evidence="2">The sequence shown here is derived from an EMBL/GenBank/DDBJ whole genome shotgun (WGS) entry which is preliminary data.</text>
</comment>
<evidence type="ECO:0000313" key="2">
    <source>
        <dbReference type="EMBL" id="KAF6740934.1"/>
    </source>
</evidence>
<organism evidence="2 3">
    <name type="scientific">Ephemerocybe angulata</name>
    <dbReference type="NCBI Taxonomy" id="980116"/>
    <lineage>
        <taxon>Eukaryota</taxon>
        <taxon>Fungi</taxon>
        <taxon>Dikarya</taxon>
        <taxon>Basidiomycota</taxon>
        <taxon>Agaricomycotina</taxon>
        <taxon>Agaricomycetes</taxon>
        <taxon>Agaricomycetidae</taxon>
        <taxon>Agaricales</taxon>
        <taxon>Agaricineae</taxon>
        <taxon>Psathyrellaceae</taxon>
        <taxon>Ephemerocybe</taxon>
    </lineage>
</organism>
<feature type="compositionally biased region" description="Pro residues" evidence="1">
    <location>
        <begin position="26"/>
        <end position="37"/>
    </location>
</feature>
<name>A0A8H6H5T2_9AGAR</name>